<feature type="region of interest" description="Disordered" evidence="1">
    <location>
        <begin position="180"/>
        <end position="208"/>
    </location>
</feature>
<gene>
    <name evidence="3" type="ORF">QYF61_006684</name>
</gene>
<evidence type="ECO:0000256" key="1">
    <source>
        <dbReference type="SAM" id="MobiDB-lite"/>
    </source>
</evidence>
<dbReference type="PANTHER" id="PTHR33332">
    <property type="entry name" value="REVERSE TRANSCRIPTASE DOMAIN-CONTAINING PROTEIN"/>
    <property type="match status" value="1"/>
</dbReference>
<dbReference type="EMBL" id="JAUNZN010000009">
    <property type="protein sequence ID" value="KAK4815701.1"/>
    <property type="molecule type" value="Genomic_DNA"/>
</dbReference>
<keyword evidence="4" id="KW-1185">Reference proteome</keyword>
<organism evidence="3 4">
    <name type="scientific">Mycteria americana</name>
    <name type="common">Wood stork</name>
    <dbReference type="NCBI Taxonomy" id="33587"/>
    <lineage>
        <taxon>Eukaryota</taxon>
        <taxon>Metazoa</taxon>
        <taxon>Chordata</taxon>
        <taxon>Craniata</taxon>
        <taxon>Vertebrata</taxon>
        <taxon>Euteleostomi</taxon>
        <taxon>Archelosauria</taxon>
        <taxon>Archosauria</taxon>
        <taxon>Dinosauria</taxon>
        <taxon>Saurischia</taxon>
        <taxon>Theropoda</taxon>
        <taxon>Coelurosauria</taxon>
        <taxon>Aves</taxon>
        <taxon>Neognathae</taxon>
        <taxon>Neoaves</taxon>
        <taxon>Aequornithes</taxon>
        <taxon>Ciconiiformes</taxon>
        <taxon>Ciconiidae</taxon>
        <taxon>Mycteria</taxon>
    </lineage>
</organism>
<evidence type="ECO:0000259" key="2">
    <source>
        <dbReference type="Pfam" id="PF00078"/>
    </source>
</evidence>
<protein>
    <recommendedName>
        <fullName evidence="2">Reverse transcriptase domain-containing protein</fullName>
    </recommendedName>
</protein>
<dbReference type="Proteomes" id="UP001333110">
    <property type="component" value="Unassembled WGS sequence"/>
</dbReference>
<dbReference type="Pfam" id="PF00078">
    <property type="entry name" value="RVT_1"/>
    <property type="match status" value="1"/>
</dbReference>
<feature type="compositionally biased region" description="Polar residues" evidence="1">
    <location>
        <begin position="188"/>
        <end position="199"/>
    </location>
</feature>
<proteinExistence type="predicted"/>
<feature type="domain" description="Reverse transcriptase" evidence="2">
    <location>
        <begin position="333"/>
        <end position="477"/>
    </location>
</feature>
<evidence type="ECO:0000313" key="3">
    <source>
        <dbReference type="EMBL" id="KAK4815701.1"/>
    </source>
</evidence>
<comment type="caution">
    <text evidence="3">The sequence shown here is derived from an EMBL/GenBank/DDBJ whole genome shotgun (WGS) entry which is preliminary data.</text>
</comment>
<reference evidence="3 4" key="1">
    <citation type="journal article" date="2023" name="J. Hered.">
        <title>Chromosome-level genome of the wood stork (Mycteria americana) provides insight into avian chromosome evolution.</title>
        <authorList>
            <person name="Flamio R. Jr."/>
            <person name="Ramstad K.M."/>
        </authorList>
    </citation>
    <scope>NUCLEOTIDE SEQUENCE [LARGE SCALE GENOMIC DNA]</scope>
    <source>
        <strain evidence="3">JAX WOST 10</strain>
    </source>
</reference>
<sequence length="507" mass="55909">MGRAALQALQELQQQTVASPWPPHSSIRLAIFCTMWERRGRGGRAPRVVASAQQEGFEGRAENASANKGKSGACSCSAQPQNHRWDLPVLRTLTQSRWQMSPKKATVVGKASQSKYGQDPKDSVQVTFWLWTTKLAAGLRSPLCKLSAFRQGNHPTEPEEFYLPVCSIFETDLPASEQGSVARHKSGCGSQPPNSSLPCGSSPPAMQGGTRAAVLELEQRWLRPAHASYLRRAYEKVHVSNHPETRRDQEGNYNEWKDLLTLVQDSALLVLLAFAWEEKDRPLLLTLLIHQEEERQFNMMKNPEGKDGASGQRGRSLPCPRAAEMVRLAAEVVRPVSLTSVPGKIMEKVILRVTEKHLRSKAVIGHSHRGFTRGKSCLTNLVSFYDKVTHLVDQGKPVDVVGLDFSKAFDAASHSILLDRMSSTQLGKSIICWVSNWLTGWRPVSSGVPQGSILGTVLLNDLDTGVEHTLSNFADDTKLGGAVDSLRGTETLQRIWIDERAGQSPTV</sequence>
<dbReference type="AlphaFoldDB" id="A0AAN7S114"/>
<accession>A0AAN7S114</accession>
<evidence type="ECO:0000313" key="4">
    <source>
        <dbReference type="Proteomes" id="UP001333110"/>
    </source>
</evidence>
<name>A0AAN7S114_MYCAM</name>
<dbReference type="InterPro" id="IPR000477">
    <property type="entry name" value="RT_dom"/>
</dbReference>